<dbReference type="InterPro" id="IPR008969">
    <property type="entry name" value="CarboxyPept-like_regulatory"/>
</dbReference>
<protein>
    <recommendedName>
        <fullName evidence="2">TonB-dependent receptor SusC</fullName>
    </recommendedName>
</protein>
<evidence type="ECO:0000313" key="1">
    <source>
        <dbReference type="EMBL" id="MPM20420.1"/>
    </source>
</evidence>
<gene>
    <name evidence="1" type="ORF">SDC9_66850</name>
</gene>
<accession>A0A644XW19</accession>
<organism evidence="1">
    <name type="scientific">bioreactor metagenome</name>
    <dbReference type="NCBI Taxonomy" id="1076179"/>
    <lineage>
        <taxon>unclassified sequences</taxon>
        <taxon>metagenomes</taxon>
        <taxon>ecological metagenomes</taxon>
    </lineage>
</organism>
<reference evidence="1" key="1">
    <citation type="submission" date="2019-08" db="EMBL/GenBank/DDBJ databases">
        <authorList>
            <person name="Kucharzyk K."/>
            <person name="Murdoch R.W."/>
            <person name="Higgins S."/>
            <person name="Loffler F."/>
        </authorList>
    </citation>
    <scope>NUCLEOTIDE SEQUENCE</scope>
</reference>
<comment type="caution">
    <text evidence="1">The sequence shown here is derived from an EMBL/GenBank/DDBJ whole genome shotgun (WGS) entry which is preliminary data.</text>
</comment>
<proteinExistence type="predicted"/>
<dbReference type="SUPFAM" id="SSF49464">
    <property type="entry name" value="Carboxypeptidase regulatory domain-like"/>
    <property type="match status" value="1"/>
</dbReference>
<sequence length="78" mass="8524">MLKNISLRLCTLIVLLLTGTTLFAQRIQVKGKVVEKLTGESIIGASVLELGSNSNGAITDLDGYYDSHFKLKSKIWKA</sequence>
<name>A0A644XW19_9ZZZZ</name>
<evidence type="ECO:0008006" key="2">
    <source>
        <dbReference type="Google" id="ProtNLM"/>
    </source>
</evidence>
<dbReference type="AlphaFoldDB" id="A0A644XW19"/>
<dbReference type="EMBL" id="VSSQ01003377">
    <property type="protein sequence ID" value="MPM20420.1"/>
    <property type="molecule type" value="Genomic_DNA"/>
</dbReference>